<gene>
    <name evidence="2" type="ORF">T229_13690</name>
</gene>
<evidence type="ECO:0000256" key="1">
    <source>
        <dbReference type="SAM" id="MobiDB-lite"/>
    </source>
</evidence>
<sequence length="324" mass="35512">MPETPSAPQNPSAGIVPPVEIDTINCTLMTNGAHFLFMKNVSDRMATETALLAHPKIKKAADLLAAATKKEDDCYAKSQKSLITVDIHKADQERGRMLNALRKTLKGFADHPEADKARSAATILKVMTAYRLDARMQLERETGAIISFVGDCEKTYATDVSSLGVKPYVDSLKAANEKIEKWLTERSDNMPQTLGSLRTARHESDLAYQWLVRVVNALAVVDDALDTAPFIIHMNKVVHRNKTQVIGSKKKKDGEDPEKPKDPKQPKEPNPKKPGKDDGKPDIHLPEDKDSKKPDPKTPGGEGEKPKQPGGSQGSGPDITLPEE</sequence>
<dbReference type="EMBL" id="AYYC01000734">
    <property type="protein sequence ID" value="ETK03570.1"/>
    <property type="molecule type" value="Genomic_DNA"/>
</dbReference>
<dbReference type="InterPro" id="IPR046228">
    <property type="entry name" value="DUF6261"/>
</dbReference>
<dbReference type="Proteomes" id="UP000018872">
    <property type="component" value="Unassembled WGS sequence"/>
</dbReference>
<protein>
    <submittedName>
        <fullName evidence="2">Uncharacterized protein</fullName>
    </submittedName>
</protein>
<evidence type="ECO:0000313" key="2">
    <source>
        <dbReference type="EMBL" id="ETK03570.1"/>
    </source>
</evidence>
<feature type="region of interest" description="Disordered" evidence="1">
    <location>
        <begin position="242"/>
        <end position="324"/>
    </location>
</feature>
<dbReference type="AlphaFoldDB" id="W2C8W5"/>
<comment type="caution">
    <text evidence="2">The sequence shown here is derived from an EMBL/GenBank/DDBJ whole genome shotgun (WGS) entry which is preliminary data.</text>
</comment>
<dbReference type="Pfam" id="PF19775">
    <property type="entry name" value="DUF6261"/>
    <property type="match status" value="1"/>
</dbReference>
<evidence type="ECO:0000313" key="3">
    <source>
        <dbReference type="Proteomes" id="UP000018872"/>
    </source>
</evidence>
<dbReference type="PATRIC" id="fig|1410950.3.peg.2132"/>
<accession>W2C8W5</accession>
<name>W2C8W5_9BACT</name>
<feature type="compositionally biased region" description="Basic and acidic residues" evidence="1">
    <location>
        <begin position="252"/>
        <end position="307"/>
    </location>
</feature>
<proteinExistence type="predicted"/>
<organism evidence="2 3">
    <name type="scientific">Tannerella sp. oral taxon BU063 isolate Cell 5</name>
    <dbReference type="NCBI Taxonomy" id="1410950"/>
    <lineage>
        <taxon>Bacteria</taxon>
        <taxon>Pseudomonadati</taxon>
        <taxon>Bacteroidota</taxon>
        <taxon>Bacteroidia</taxon>
        <taxon>Bacteroidales</taxon>
        <taxon>Tannerellaceae</taxon>
        <taxon>Tannerella</taxon>
    </lineage>
</organism>
<reference evidence="2 3" key="1">
    <citation type="submission" date="2013-11" db="EMBL/GenBank/DDBJ databases">
        <title>Single cell genomics of uncultured Tannerella BU063 (oral taxon 286).</title>
        <authorList>
            <person name="Beall C.J."/>
            <person name="Campbell A.G."/>
            <person name="Griffen A.L."/>
            <person name="Podar M."/>
            <person name="Leys E.J."/>
        </authorList>
    </citation>
    <scope>NUCLEOTIDE SEQUENCE [LARGE SCALE GENOMIC DNA]</scope>
    <source>
        <strain evidence="2">Cell 5</strain>
    </source>
</reference>